<protein>
    <recommendedName>
        <fullName evidence="2">Ribonuclease H1 N-terminal domain-containing protein</fullName>
    </recommendedName>
</protein>
<sequence length="378" mass="40633">MPKKKFYAVIVGKDVGIYDTWLEASPLVNGVSGAQHASFCSLEEAQRVFEEAEALGRVRRVDSGLASSSSRQQAGNIPTNRRISSAQSTQTASSNYTMEMTSRYRDASASYRLSNRAASPTTPQPSTPGQPKKPTRIYPIHAEPSPPESYKTYGIESLEDSAPTMQSTDLIRRQQQSRSISTGSSRYQASRGSISHHSSSSRHSVAVGSRRSSVSSASIQQAVVGNLSDADSYPEDSDESSGPEDVTPRRDGLPGEVLLFTVTGAMTFEPPSSNSPKSCSPCKRTKKLGSVGVNGKVCARCGGGFRSAEASPEASSPRREDPFTFFSQPIHVSSFPYEAARDPRSPMQKGTKIPGLTSSPSFGRPMGRSMGEPRSLLF</sequence>
<feature type="compositionally biased region" description="Polar residues" evidence="1">
    <location>
        <begin position="65"/>
        <end position="83"/>
    </location>
</feature>
<organism evidence="3 4">
    <name type="scientific">Tetrapyrgos nigripes</name>
    <dbReference type="NCBI Taxonomy" id="182062"/>
    <lineage>
        <taxon>Eukaryota</taxon>
        <taxon>Fungi</taxon>
        <taxon>Dikarya</taxon>
        <taxon>Basidiomycota</taxon>
        <taxon>Agaricomycotina</taxon>
        <taxon>Agaricomycetes</taxon>
        <taxon>Agaricomycetidae</taxon>
        <taxon>Agaricales</taxon>
        <taxon>Marasmiineae</taxon>
        <taxon>Marasmiaceae</taxon>
        <taxon>Tetrapyrgos</taxon>
    </lineage>
</organism>
<feature type="domain" description="Ribonuclease H1 N-terminal" evidence="2">
    <location>
        <begin position="5"/>
        <end position="46"/>
    </location>
</feature>
<dbReference type="EMBL" id="JAACJM010000010">
    <property type="protein sequence ID" value="KAF5370894.1"/>
    <property type="molecule type" value="Genomic_DNA"/>
</dbReference>
<feature type="compositionally biased region" description="Low complexity" evidence="1">
    <location>
        <begin position="188"/>
        <end position="225"/>
    </location>
</feature>
<dbReference type="InterPro" id="IPR009027">
    <property type="entry name" value="Ribosomal_bL9/RNase_H1_N"/>
</dbReference>
<feature type="region of interest" description="Disordered" evidence="1">
    <location>
        <begin position="63"/>
        <end position="99"/>
    </location>
</feature>
<dbReference type="SUPFAM" id="SSF55658">
    <property type="entry name" value="L9 N-domain-like"/>
    <property type="match status" value="1"/>
</dbReference>
<evidence type="ECO:0000313" key="4">
    <source>
        <dbReference type="Proteomes" id="UP000559256"/>
    </source>
</evidence>
<dbReference type="InterPro" id="IPR037056">
    <property type="entry name" value="RNase_H1_N_sf"/>
</dbReference>
<feature type="region of interest" description="Disordered" evidence="1">
    <location>
        <begin position="113"/>
        <end position="253"/>
    </location>
</feature>
<dbReference type="Proteomes" id="UP000559256">
    <property type="component" value="Unassembled WGS sequence"/>
</dbReference>
<evidence type="ECO:0000313" key="3">
    <source>
        <dbReference type="EMBL" id="KAF5370894.1"/>
    </source>
</evidence>
<dbReference type="InterPro" id="IPR011320">
    <property type="entry name" value="RNase_H1_N"/>
</dbReference>
<comment type="caution">
    <text evidence="3">The sequence shown here is derived from an EMBL/GenBank/DDBJ whole genome shotgun (WGS) entry which is preliminary data.</text>
</comment>
<dbReference type="OrthoDB" id="3270804at2759"/>
<gene>
    <name evidence="3" type="ORF">D9758_002035</name>
</gene>
<keyword evidence="4" id="KW-1185">Reference proteome</keyword>
<feature type="region of interest" description="Disordered" evidence="1">
    <location>
        <begin position="337"/>
        <end position="378"/>
    </location>
</feature>
<name>A0A8H5GTH4_9AGAR</name>
<reference evidence="3 4" key="1">
    <citation type="journal article" date="2020" name="ISME J.">
        <title>Uncovering the hidden diversity of litter-decomposition mechanisms in mushroom-forming fungi.</title>
        <authorList>
            <person name="Floudas D."/>
            <person name="Bentzer J."/>
            <person name="Ahren D."/>
            <person name="Johansson T."/>
            <person name="Persson P."/>
            <person name="Tunlid A."/>
        </authorList>
    </citation>
    <scope>NUCLEOTIDE SEQUENCE [LARGE SCALE GENOMIC DNA]</scope>
    <source>
        <strain evidence="3 4">CBS 291.85</strain>
    </source>
</reference>
<dbReference type="AlphaFoldDB" id="A0A8H5GTH4"/>
<evidence type="ECO:0000256" key="1">
    <source>
        <dbReference type="SAM" id="MobiDB-lite"/>
    </source>
</evidence>
<feature type="compositionally biased region" description="Low complexity" evidence="1">
    <location>
        <begin position="84"/>
        <end position="94"/>
    </location>
</feature>
<dbReference type="Pfam" id="PF01693">
    <property type="entry name" value="Cauli_VI"/>
    <property type="match status" value="1"/>
</dbReference>
<feature type="compositionally biased region" description="Polar residues" evidence="1">
    <location>
        <begin position="163"/>
        <end position="187"/>
    </location>
</feature>
<accession>A0A8H5GTH4</accession>
<evidence type="ECO:0000259" key="2">
    <source>
        <dbReference type="Pfam" id="PF01693"/>
    </source>
</evidence>
<proteinExistence type="predicted"/>
<dbReference type="Gene3D" id="3.40.970.10">
    <property type="entry name" value="Ribonuclease H1, N-terminal domain"/>
    <property type="match status" value="1"/>
</dbReference>
<feature type="compositionally biased region" description="Acidic residues" evidence="1">
    <location>
        <begin position="232"/>
        <end position="242"/>
    </location>
</feature>